<dbReference type="EMBL" id="HE681726">
    <property type="protein sequence ID" value="CCG25248.1"/>
    <property type="molecule type" value="Genomic_DNA"/>
</dbReference>
<evidence type="ECO:0000313" key="2">
    <source>
        <dbReference type="Proteomes" id="UP000005018"/>
    </source>
</evidence>
<dbReference type="AlphaFoldDB" id="H8XB00"/>
<name>H8XB00_CANO9</name>
<sequence length="420" mass="48699">MTAAIIDTTAPVSTSDALIFYADHILDEIGNLAKVEYNKKGRKYRFVNNSFQRIRQEDKHLVICPEDLDLKLSFYSAFSILMNIGDILTTYPQFCCTILGLAQELEKNHWYEEENSSIIHFKNAKYDPRVVQHEADAFVKQHPISRQHIDWGINLLICSKLNFLHTDHHIGTKLEGEYMKQYVEEHFGEEALTSLDVLVALKSCVHWGNIKGVLYKLKVPNIDIPPELKENFASFPEPNEELCLSVYDRFPSGTSKYALLYKSLDLLALNFKYSQLITIDPKEFQFEWLYNLCHDIETNPVKYHLRAKTKQLCSNPINLSELAMRHNNQMNKLFDLVGLIVNIFPNTGGEYLLQNSKIPKLDQKLIDRYGSTHQRFVELAKQIESYEAKNWTQDDIITRLQQDDHSKVNKSLHSIVMLLK</sequence>
<keyword evidence="2" id="KW-1185">Reference proteome</keyword>
<proteinExistence type="predicted"/>
<dbReference type="RefSeq" id="XP_003871373.1">
    <property type="nucleotide sequence ID" value="XM_003871324.1"/>
</dbReference>
<protein>
    <submittedName>
        <fullName evidence="1">Uncharacterized protein</fullName>
    </submittedName>
</protein>
<accession>H8XB00</accession>
<organism evidence="1 2">
    <name type="scientific">Candida orthopsilosis (strain 90-125)</name>
    <name type="common">Yeast</name>
    <dbReference type="NCBI Taxonomy" id="1136231"/>
    <lineage>
        <taxon>Eukaryota</taxon>
        <taxon>Fungi</taxon>
        <taxon>Dikarya</taxon>
        <taxon>Ascomycota</taxon>
        <taxon>Saccharomycotina</taxon>
        <taxon>Pichiomycetes</taxon>
        <taxon>Debaryomycetaceae</taxon>
        <taxon>Candida/Lodderomyces clade</taxon>
        <taxon>Candida</taxon>
    </lineage>
</organism>
<dbReference type="HOGENOM" id="CLU_056390_0_0_1"/>
<reference evidence="1 2" key="1">
    <citation type="journal article" date="2012" name="PLoS ONE">
        <title>Sequence and analysis of the genome of the pathogenic yeast Candida orthopsilosis.</title>
        <authorList>
            <person name="Riccombeni A."/>
            <person name="Vidanes G."/>
            <person name="Proux-Wera E."/>
            <person name="Wolfe K.H."/>
            <person name="Butler G."/>
        </authorList>
    </citation>
    <scope>NUCLEOTIDE SEQUENCE [LARGE SCALE GENOMIC DNA]</scope>
    <source>
        <strain evidence="1 2">Co 90-125</strain>
    </source>
</reference>
<gene>
    <name evidence="1" type="ORF">CORT_0H01350</name>
</gene>
<dbReference type="Proteomes" id="UP000005018">
    <property type="component" value="Chromosome 8"/>
</dbReference>
<evidence type="ECO:0000313" key="1">
    <source>
        <dbReference type="EMBL" id="CCG25248.1"/>
    </source>
</evidence>
<dbReference type="GeneID" id="14542306"/>
<dbReference type="OrthoDB" id="4075408at2759"/>
<dbReference type="KEGG" id="cot:CORT_0H01350"/>
<dbReference type="eggNOG" id="ENOG502SQC8">
    <property type="taxonomic scope" value="Eukaryota"/>
</dbReference>